<dbReference type="InterPro" id="IPR013328">
    <property type="entry name" value="6PGD_dom2"/>
</dbReference>
<protein>
    <submittedName>
        <fullName evidence="6">NAD(P)-dependent oxidoreductase</fullName>
    </submittedName>
</protein>
<accession>A0A931H0R7</accession>
<dbReference type="GO" id="GO:0051287">
    <property type="term" value="F:NAD binding"/>
    <property type="evidence" value="ECO:0007669"/>
    <property type="project" value="InterPro"/>
</dbReference>
<dbReference type="SUPFAM" id="SSF51735">
    <property type="entry name" value="NAD(P)-binding Rossmann-fold domains"/>
    <property type="match status" value="1"/>
</dbReference>
<dbReference type="InterPro" id="IPR036291">
    <property type="entry name" value="NAD(P)-bd_dom_sf"/>
</dbReference>
<evidence type="ECO:0000256" key="2">
    <source>
        <dbReference type="ARBA" id="ARBA00023027"/>
    </source>
</evidence>
<dbReference type="PIRSF" id="PIRSF000103">
    <property type="entry name" value="HIBADH"/>
    <property type="match status" value="1"/>
</dbReference>
<name>A0A931H0R7_9BURK</name>
<sequence length="303" mass="32333">MSTQRTIGFIGLGVMGEPMCRNLATKSGQRVLCHDLSPAPMQRLSEYGAQPCADVAELMQASDVVMICLPSGKAVTELIARLLPHVRQGQVFVDLSTSGVDVARHSEALLRAKGARFIDTPIARTRQAAENGTLLIMAGGDAATIDEVRPLLQCVATDITHCGPIGAGQMTKILNNMVMFQTGLALSEAYAIAQRAGFDANTIFGTLSQGSGDSFALRNHGMKAILPGEFPMRAFSVQYARKDLSYAISMARDMGITVRGCDAVDETFRSAIDAGQGDRYWPVISRVIDGTAAPTTPQERAPA</sequence>
<evidence type="ECO:0000313" key="6">
    <source>
        <dbReference type="EMBL" id="MBG9386408.1"/>
    </source>
</evidence>
<dbReference type="Pfam" id="PF03446">
    <property type="entry name" value="NAD_binding_2"/>
    <property type="match status" value="1"/>
</dbReference>
<keyword evidence="7" id="KW-1185">Reference proteome</keyword>
<feature type="active site" evidence="3">
    <location>
        <position position="172"/>
    </location>
</feature>
<dbReference type="Pfam" id="PF14833">
    <property type="entry name" value="NAD_binding_11"/>
    <property type="match status" value="1"/>
</dbReference>
<dbReference type="Gene3D" id="1.10.1040.10">
    <property type="entry name" value="N-(1-d-carboxylethyl)-l-norvaline Dehydrogenase, domain 2"/>
    <property type="match status" value="1"/>
</dbReference>
<dbReference type="InterPro" id="IPR029154">
    <property type="entry name" value="HIBADH-like_NADP-bd"/>
</dbReference>
<proteinExistence type="predicted"/>
<dbReference type="GO" id="GO:0016491">
    <property type="term" value="F:oxidoreductase activity"/>
    <property type="evidence" value="ECO:0007669"/>
    <property type="project" value="UniProtKB-KW"/>
</dbReference>
<gene>
    <name evidence="6" type="ORF">I5803_00090</name>
</gene>
<dbReference type="Gene3D" id="3.40.50.720">
    <property type="entry name" value="NAD(P)-binding Rossmann-like Domain"/>
    <property type="match status" value="1"/>
</dbReference>
<feature type="domain" description="6-phosphogluconate dehydrogenase NADP-binding" evidence="4">
    <location>
        <begin position="6"/>
        <end position="163"/>
    </location>
</feature>
<dbReference type="GO" id="GO:0050661">
    <property type="term" value="F:NADP binding"/>
    <property type="evidence" value="ECO:0007669"/>
    <property type="project" value="InterPro"/>
</dbReference>
<evidence type="ECO:0000313" key="7">
    <source>
        <dbReference type="Proteomes" id="UP000651050"/>
    </source>
</evidence>
<dbReference type="InterPro" id="IPR008927">
    <property type="entry name" value="6-PGluconate_DH-like_C_sf"/>
</dbReference>
<dbReference type="Proteomes" id="UP000651050">
    <property type="component" value="Unassembled WGS sequence"/>
</dbReference>
<feature type="domain" description="3-hydroxyisobutyrate dehydrogenase-like NAD-binding" evidence="5">
    <location>
        <begin position="166"/>
        <end position="278"/>
    </location>
</feature>
<keyword evidence="1" id="KW-0560">Oxidoreductase</keyword>
<dbReference type="AlphaFoldDB" id="A0A931H0R7"/>
<comment type="caution">
    <text evidence="6">The sequence shown here is derived from an EMBL/GenBank/DDBJ whole genome shotgun (WGS) entry which is preliminary data.</text>
</comment>
<keyword evidence="2" id="KW-0520">NAD</keyword>
<dbReference type="PANTHER" id="PTHR43060:SF15">
    <property type="entry name" value="3-HYDROXYISOBUTYRATE DEHYDROGENASE-LIKE 1, MITOCHONDRIAL-RELATED"/>
    <property type="match status" value="1"/>
</dbReference>
<evidence type="ECO:0000256" key="1">
    <source>
        <dbReference type="ARBA" id="ARBA00023002"/>
    </source>
</evidence>
<reference evidence="6" key="1">
    <citation type="submission" date="2020-11" db="EMBL/GenBank/DDBJ databases">
        <title>Bacterial whole genome sequence for Caenimonas sp. DR4.4.</title>
        <authorList>
            <person name="Le V."/>
            <person name="Ko S.-R."/>
            <person name="Ahn C.-Y."/>
            <person name="Oh H.-M."/>
        </authorList>
    </citation>
    <scope>NUCLEOTIDE SEQUENCE</scope>
    <source>
        <strain evidence="6">DR4.4</strain>
    </source>
</reference>
<evidence type="ECO:0000259" key="5">
    <source>
        <dbReference type="Pfam" id="PF14833"/>
    </source>
</evidence>
<organism evidence="6 7">
    <name type="scientific">Caenimonas aquaedulcis</name>
    <dbReference type="NCBI Taxonomy" id="2793270"/>
    <lineage>
        <taxon>Bacteria</taxon>
        <taxon>Pseudomonadati</taxon>
        <taxon>Pseudomonadota</taxon>
        <taxon>Betaproteobacteria</taxon>
        <taxon>Burkholderiales</taxon>
        <taxon>Comamonadaceae</taxon>
        <taxon>Caenimonas</taxon>
    </lineage>
</organism>
<evidence type="ECO:0000256" key="3">
    <source>
        <dbReference type="PIRSR" id="PIRSR000103-1"/>
    </source>
</evidence>
<dbReference type="InterPro" id="IPR006115">
    <property type="entry name" value="6PGDH_NADP-bd"/>
</dbReference>
<dbReference type="EMBL" id="JADWYS010000001">
    <property type="protein sequence ID" value="MBG9386408.1"/>
    <property type="molecule type" value="Genomic_DNA"/>
</dbReference>
<dbReference type="InterPro" id="IPR015815">
    <property type="entry name" value="HIBADH-related"/>
</dbReference>
<dbReference type="SUPFAM" id="SSF48179">
    <property type="entry name" value="6-phosphogluconate dehydrogenase C-terminal domain-like"/>
    <property type="match status" value="1"/>
</dbReference>
<evidence type="ECO:0000259" key="4">
    <source>
        <dbReference type="Pfam" id="PF03446"/>
    </source>
</evidence>
<dbReference type="PANTHER" id="PTHR43060">
    <property type="entry name" value="3-HYDROXYISOBUTYRATE DEHYDROGENASE-LIKE 1, MITOCHONDRIAL-RELATED"/>
    <property type="match status" value="1"/>
</dbReference>